<dbReference type="PANTHER" id="PTHR43767:SF7">
    <property type="entry name" value="MEDIUM_LONG-CHAIN-FATTY-ACID--COA LIGASE FADD8"/>
    <property type="match status" value="1"/>
</dbReference>
<reference evidence="4 5" key="1">
    <citation type="submission" date="2016-11" db="EMBL/GenBank/DDBJ databases">
        <authorList>
            <person name="Jaros S."/>
            <person name="Januszkiewicz K."/>
            <person name="Wedrychowicz H."/>
        </authorList>
    </citation>
    <scope>NUCLEOTIDE SEQUENCE [LARGE SCALE GENOMIC DNA]</scope>
    <source>
        <strain evidence="4 5">DSM 44523</strain>
    </source>
</reference>
<organism evidence="4 5">
    <name type="scientific">Streptoalloteichus hindustanus</name>
    <dbReference type="NCBI Taxonomy" id="2017"/>
    <lineage>
        <taxon>Bacteria</taxon>
        <taxon>Bacillati</taxon>
        <taxon>Actinomycetota</taxon>
        <taxon>Actinomycetes</taxon>
        <taxon>Pseudonocardiales</taxon>
        <taxon>Pseudonocardiaceae</taxon>
        <taxon>Streptoalloteichus</taxon>
    </lineage>
</organism>
<dbReference type="STRING" id="2017.SAMN05444320_10350"/>
<dbReference type="InterPro" id="IPR000873">
    <property type="entry name" value="AMP-dep_synth/lig_dom"/>
</dbReference>
<dbReference type="SMR" id="A0A1M5ABR5"/>
<dbReference type="InterPro" id="IPR025110">
    <property type="entry name" value="AMP-bd_C"/>
</dbReference>
<dbReference type="Gene3D" id="3.40.50.12780">
    <property type="entry name" value="N-terminal domain of ligase-like"/>
    <property type="match status" value="1"/>
</dbReference>
<dbReference type="PROSITE" id="PS00455">
    <property type="entry name" value="AMP_BINDING"/>
    <property type="match status" value="1"/>
</dbReference>
<feature type="binding site" evidence="7">
    <location>
        <position position="385"/>
    </location>
    <ligand>
        <name>adenosine</name>
        <dbReference type="ChEBI" id="CHEBI:16335"/>
    </ligand>
</feature>
<dbReference type="PANTHER" id="PTHR43767">
    <property type="entry name" value="LONG-CHAIN-FATTY-ACID--COA LIGASE"/>
    <property type="match status" value="1"/>
</dbReference>
<dbReference type="InterPro" id="IPR020845">
    <property type="entry name" value="AMP-binding_CS"/>
</dbReference>
<feature type="compositionally biased region" description="Basic residues" evidence="1">
    <location>
        <begin position="498"/>
        <end position="508"/>
    </location>
</feature>
<dbReference type="Pfam" id="PF00501">
    <property type="entry name" value="AMP-binding"/>
    <property type="match status" value="1"/>
</dbReference>
<gene>
    <name evidence="4" type="ORF">SAMN05444320_10350</name>
</gene>
<dbReference type="AlphaFoldDB" id="A0A1M5ABR5"/>
<feature type="binding site" evidence="7">
    <location>
        <position position="299"/>
    </location>
    <ligand>
        <name>adenosine</name>
        <dbReference type="ChEBI" id="CHEBI:16335"/>
    </ligand>
</feature>
<feature type="region of interest" description="Disordered" evidence="1">
    <location>
        <begin position="483"/>
        <end position="508"/>
    </location>
</feature>
<dbReference type="PDB" id="8PYX">
    <property type="method" value="X-ray"/>
    <property type="resolution" value="2.02 A"/>
    <property type="chains" value="A/B=1-508"/>
</dbReference>
<dbReference type="EMBL" id="FQVN01000003">
    <property type="protein sequence ID" value="SHF27615.1"/>
    <property type="molecule type" value="Genomic_DNA"/>
</dbReference>
<dbReference type="RefSeq" id="WP_073481158.1">
    <property type="nucleotide sequence ID" value="NZ_FQVN01000003.1"/>
</dbReference>
<dbReference type="Pfam" id="PF13193">
    <property type="entry name" value="AMP-binding_C"/>
    <property type="match status" value="1"/>
</dbReference>
<evidence type="ECO:0000313" key="5">
    <source>
        <dbReference type="Proteomes" id="UP000184501"/>
    </source>
</evidence>
<dbReference type="InterPro" id="IPR042099">
    <property type="entry name" value="ANL_N_sf"/>
</dbReference>
<dbReference type="Gene3D" id="3.30.300.30">
    <property type="match status" value="1"/>
</dbReference>
<accession>A0A1M5ABR5</accession>
<dbReference type="OrthoDB" id="9803968at2"/>
<evidence type="ECO:0000313" key="4">
    <source>
        <dbReference type="EMBL" id="SHF27615.1"/>
    </source>
</evidence>
<keyword evidence="6 7" id="KW-0002">3D-structure</keyword>
<evidence type="ECO:0000259" key="2">
    <source>
        <dbReference type="Pfam" id="PF00501"/>
    </source>
</evidence>
<evidence type="ECO:0007829" key="6">
    <source>
        <dbReference type="PDB" id="8PPP"/>
    </source>
</evidence>
<feature type="domain" description="AMP-dependent synthetase/ligase" evidence="2">
    <location>
        <begin position="16"/>
        <end position="366"/>
    </location>
</feature>
<protein>
    <submittedName>
        <fullName evidence="4">Fatty-acyl-CoA synthase</fullName>
    </submittedName>
</protein>
<dbReference type="GO" id="GO:0016877">
    <property type="term" value="F:ligase activity, forming carbon-sulfur bonds"/>
    <property type="evidence" value="ECO:0007669"/>
    <property type="project" value="UniProtKB-ARBA"/>
</dbReference>
<dbReference type="SUPFAM" id="SSF56801">
    <property type="entry name" value="Acetyl-CoA synthetase-like"/>
    <property type="match status" value="1"/>
</dbReference>
<evidence type="ECO:0000259" key="3">
    <source>
        <dbReference type="Pfam" id="PF13193"/>
    </source>
</evidence>
<dbReference type="PDB" id="8PPP">
    <property type="method" value="X-ray"/>
    <property type="resolution" value="2.57 A"/>
    <property type="chains" value="A/B=1-504"/>
</dbReference>
<proteinExistence type="evidence at protein level"/>
<dbReference type="InterPro" id="IPR050237">
    <property type="entry name" value="ATP-dep_AMP-bd_enzyme"/>
</dbReference>
<sequence length="508" mass="54382">MGYLHRVVEGLKANAGGEALVSADRRLTGAETLEEIHRTARALAAQGLRPGDGVVTLHGNGVEAVVLRIAVQLLGCRYAGLRPVFATREKANFLAEAEAAAFVYQPDMADEAAELLREVPTPRVLSLGPAPLGEDLVALAGAQSAEPVEFTADERAATAVGFTGGTTGRAKGVCRAPFDLEACLDASLTIFGEGPWRFLVCIPIADLGGEMAEWTLAAGGTVVLREDFEPADILATIGAERTTHVFCAPGWVYQLAEHPALADADLSSLTQIPYGGAPSTPARIADALEKLGRPLLVHCYGSQEGGWMTWLSAEDHVRADRYLLNSVGKALPGTEIAIRDQDGADLPVGTVGEVCVRSTMLMRGYWRLPELTAKTVRDGWLHTGDLGRLDTEGYLYLVDRAKDVIIVEAYNVYSQEVEHVLTGHPDVRYAAVVGVPDHDTTEAVYAAVVPAEGVGEIDVDELRALVRTTLGPVHEPKHLDVVDTIPTTPRGKPDKSALRTRWRAAQRA</sequence>
<dbReference type="Proteomes" id="UP000184501">
    <property type="component" value="Unassembled WGS sequence"/>
</dbReference>
<evidence type="ECO:0000256" key="1">
    <source>
        <dbReference type="SAM" id="MobiDB-lite"/>
    </source>
</evidence>
<feature type="binding site" evidence="7">
    <location>
        <position position="276"/>
    </location>
    <ligand>
        <name>adenosine</name>
        <dbReference type="ChEBI" id="CHEBI:16335"/>
    </ligand>
</feature>
<reference evidence="6 7" key="2">
    <citation type="journal article" date="2024" name="ACS Catal.">
        <title>Broad Spectrum Enantioselective Amide Bond Synthetase from &amp;lt;i&amp;gt;Streptoalloteichus hindustanus&amp;lt;/i&amp;gt;.</title>
        <authorList>
            <person name="Tang Q."/>
            <person name="Petchey M."/>
            <person name="Rowlinson B."/>
            <person name="Burden T.J."/>
            <person name="Fairlamb I.J.S."/>
            <person name="Grogan G."/>
        </authorList>
    </citation>
    <scope>X-RAY CRYSTALLOGRAPHY (2.02 ANGSTROMS) IN COMPLEX WITH ADENOSINE</scope>
</reference>
<dbReference type="InterPro" id="IPR045851">
    <property type="entry name" value="AMP-bd_C_sf"/>
</dbReference>
<dbReference type="PDB" id="8PYY">
    <property type="method" value="X-ray"/>
    <property type="resolution" value="2.90 A"/>
    <property type="chains" value="A=1-508"/>
</dbReference>
<evidence type="ECO:0007829" key="7">
    <source>
        <dbReference type="PDB" id="8PYX"/>
    </source>
</evidence>
<name>A0A1M5ABR5_STRHI</name>
<keyword evidence="5" id="KW-1185">Reference proteome</keyword>
<feature type="domain" description="AMP-binding enzyme C-terminal" evidence="3">
    <location>
        <begin position="416"/>
        <end position="492"/>
    </location>
</feature>